<accession>A0ABU3A514</accession>
<dbReference type="RefSeq" id="WP_311584796.1">
    <property type="nucleotide sequence ID" value="NZ_JAVRIF010000013.1"/>
</dbReference>
<comment type="caution">
    <text evidence="1">The sequence shown here is derived from an EMBL/GenBank/DDBJ whole genome shotgun (WGS) entry which is preliminary data.</text>
</comment>
<dbReference type="GO" id="GO:0016787">
    <property type="term" value="F:hydrolase activity"/>
    <property type="evidence" value="ECO:0007669"/>
    <property type="project" value="UniProtKB-KW"/>
</dbReference>
<dbReference type="InterPro" id="IPR050155">
    <property type="entry name" value="HAD-like_hydrolase_sf"/>
</dbReference>
<keyword evidence="2" id="KW-1185">Reference proteome</keyword>
<dbReference type="EMBL" id="JAVRIF010000013">
    <property type="protein sequence ID" value="MDT0605277.1"/>
    <property type="molecule type" value="Genomic_DNA"/>
</dbReference>
<dbReference type="NCBIfam" id="TIGR01549">
    <property type="entry name" value="HAD-SF-IA-v1"/>
    <property type="match status" value="1"/>
</dbReference>
<protein>
    <submittedName>
        <fullName evidence="1">HAD-IA family hydrolase</fullName>
    </submittedName>
</protein>
<dbReference type="InterPro" id="IPR023198">
    <property type="entry name" value="PGP-like_dom2"/>
</dbReference>
<dbReference type="Pfam" id="PF13419">
    <property type="entry name" value="HAD_2"/>
    <property type="match status" value="1"/>
</dbReference>
<keyword evidence="1" id="KW-0378">Hydrolase</keyword>
<evidence type="ECO:0000313" key="2">
    <source>
        <dbReference type="Proteomes" id="UP001266357"/>
    </source>
</evidence>
<dbReference type="InterPro" id="IPR023214">
    <property type="entry name" value="HAD_sf"/>
</dbReference>
<evidence type="ECO:0000313" key="1">
    <source>
        <dbReference type="EMBL" id="MDT0605277.1"/>
    </source>
</evidence>
<proteinExistence type="predicted"/>
<dbReference type="Proteomes" id="UP001266357">
    <property type="component" value="Unassembled WGS sequence"/>
</dbReference>
<dbReference type="SFLD" id="SFLDS00003">
    <property type="entry name" value="Haloacid_Dehalogenase"/>
    <property type="match status" value="1"/>
</dbReference>
<dbReference type="SFLD" id="SFLDG01129">
    <property type="entry name" value="C1.5:_HAD__Beta-PGM__Phosphata"/>
    <property type="match status" value="1"/>
</dbReference>
<sequence>MHHYKVIIFDWDGTVMDSVERIVSSMLSAAKDVALTVPTVDQIKQIIGLSIPEATKQLFPQSTPEQAEALRLSYKKHYVEIDKTPTPLFSHAEQLFTDLLAQGKYLAVATGKGRDGLERVFELSNTKHYFHTSRCAKECKSKPDPDMLNQILTELNIDASEAVMIGDTTHDMLMAKNANVDRIGVTFGVHDHQALSEYQPKAIVDSLLALSNLLVKS</sequence>
<reference evidence="1 2" key="1">
    <citation type="submission" date="2023-09" db="EMBL/GenBank/DDBJ databases">
        <authorList>
            <person name="Rey-Velasco X."/>
        </authorList>
    </citation>
    <scope>NUCLEOTIDE SEQUENCE [LARGE SCALE GENOMIC DNA]</scope>
    <source>
        <strain evidence="1 2">W431</strain>
    </source>
</reference>
<dbReference type="InterPro" id="IPR006439">
    <property type="entry name" value="HAD-SF_hydro_IA"/>
</dbReference>
<organism evidence="1 2">
    <name type="scientific">Thalassotalea castellviae</name>
    <dbReference type="NCBI Taxonomy" id="3075612"/>
    <lineage>
        <taxon>Bacteria</taxon>
        <taxon>Pseudomonadati</taxon>
        <taxon>Pseudomonadota</taxon>
        <taxon>Gammaproteobacteria</taxon>
        <taxon>Alteromonadales</taxon>
        <taxon>Colwelliaceae</taxon>
        <taxon>Thalassotalea</taxon>
    </lineage>
</organism>
<dbReference type="Gene3D" id="3.40.50.1000">
    <property type="entry name" value="HAD superfamily/HAD-like"/>
    <property type="match status" value="1"/>
</dbReference>
<gene>
    <name evidence="1" type="ORF">RM573_16875</name>
</gene>
<name>A0ABU3A514_9GAMM</name>
<dbReference type="PANTHER" id="PTHR43434:SF24">
    <property type="entry name" value="HYDROLASE-RELATED"/>
    <property type="match status" value="1"/>
</dbReference>
<dbReference type="InterPro" id="IPR036412">
    <property type="entry name" value="HAD-like_sf"/>
</dbReference>
<dbReference type="SUPFAM" id="SSF56784">
    <property type="entry name" value="HAD-like"/>
    <property type="match status" value="1"/>
</dbReference>
<dbReference type="PANTHER" id="PTHR43434">
    <property type="entry name" value="PHOSPHOGLYCOLATE PHOSPHATASE"/>
    <property type="match status" value="1"/>
</dbReference>
<dbReference type="InterPro" id="IPR041492">
    <property type="entry name" value="HAD_2"/>
</dbReference>
<dbReference type="Gene3D" id="1.10.150.240">
    <property type="entry name" value="Putative phosphatase, domain 2"/>
    <property type="match status" value="1"/>
</dbReference>